<dbReference type="AlphaFoldDB" id="A0A9W3PAV0"/>
<feature type="compositionally biased region" description="Low complexity" evidence="1">
    <location>
        <begin position="55"/>
        <end position="66"/>
    </location>
</feature>
<evidence type="ECO:0000313" key="3">
    <source>
        <dbReference type="Proteomes" id="UP000032866"/>
    </source>
</evidence>
<feature type="compositionally biased region" description="Low complexity" evidence="1">
    <location>
        <begin position="1"/>
        <end position="13"/>
    </location>
</feature>
<proteinExistence type="predicted"/>
<evidence type="ECO:0000313" key="2">
    <source>
        <dbReference type="EMBL" id="AFQ49936.1"/>
    </source>
</evidence>
<protein>
    <submittedName>
        <fullName evidence="2">Uncharacterized protein</fullName>
    </submittedName>
</protein>
<organism evidence="2 3">
    <name type="scientific">Burkholderia cepacia GG4</name>
    <dbReference type="NCBI Taxonomy" id="1009846"/>
    <lineage>
        <taxon>Bacteria</taxon>
        <taxon>Pseudomonadati</taxon>
        <taxon>Pseudomonadota</taxon>
        <taxon>Betaproteobacteria</taxon>
        <taxon>Burkholderiales</taxon>
        <taxon>Burkholderiaceae</taxon>
        <taxon>Burkholderia</taxon>
        <taxon>Burkholderia cepacia complex</taxon>
    </lineage>
</organism>
<evidence type="ECO:0000256" key="1">
    <source>
        <dbReference type="SAM" id="MobiDB-lite"/>
    </source>
</evidence>
<feature type="region of interest" description="Disordered" evidence="1">
    <location>
        <begin position="1"/>
        <end position="24"/>
    </location>
</feature>
<gene>
    <name evidence="2" type="ORF">GEM_3545</name>
</gene>
<accession>A0A9W3PAV0</accession>
<dbReference type="KEGG" id="bct:GEM_3545"/>
<name>A0A9W3PAV0_BURCE</name>
<dbReference type="Proteomes" id="UP000032866">
    <property type="component" value="Chromosome 2"/>
</dbReference>
<reference evidence="2 3" key="1">
    <citation type="journal article" date="2012" name="J. Bacteriol.">
        <title>Complete Genome Sequence of Burkholderia sp. Strain GG4, a Betaproteobacterium That Reduces 3-Oxo-N-Acylhomoserine Lactones and Produces Different N-Acylhomoserine Lactones.</title>
        <authorList>
            <person name="Hong K.W."/>
            <person name="Koh C.L."/>
            <person name="Sam C.K."/>
            <person name="Yin W.F."/>
            <person name="Chan K.G."/>
        </authorList>
    </citation>
    <scope>NUCLEOTIDE SEQUENCE [LARGE SCALE GENOMIC DNA]</scope>
    <source>
        <strain evidence="2 3">GG4</strain>
    </source>
</reference>
<feature type="region of interest" description="Disordered" evidence="1">
    <location>
        <begin position="46"/>
        <end position="66"/>
    </location>
</feature>
<dbReference type="RefSeq" id="WP_014898710.1">
    <property type="nucleotide sequence ID" value="NC_018514.1"/>
</dbReference>
<sequence length="66" mass="6714">MTATLATGAPTPASGRTEDDDASHDAGCLRPFCCNPFAAFSAFSRVGGWTPPLPDTDTAEPAADDA</sequence>
<dbReference type="EMBL" id="CP003775">
    <property type="protein sequence ID" value="AFQ49936.1"/>
    <property type="molecule type" value="Genomic_DNA"/>
</dbReference>